<gene>
    <name evidence="2" type="ORF">M9Y10_014029</name>
</gene>
<organism evidence="2 3">
    <name type="scientific">Tritrichomonas musculus</name>
    <dbReference type="NCBI Taxonomy" id="1915356"/>
    <lineage>
        <taxon>Eukaryota</taxon>
        <taxon>Metamonada</taxon>
        <taxon>Parabasalia</taxon>
        <taxon>Tritrichomonadida</taxon>
        <taxon>Tritrichomonadidae</taxon>
        <taxon>Tritrichomonas</taxon>
    </lineage>
</organism>
<feature type="transmembrane region" description="Helical" evidence="1">
    <location>
        <begin position="12"/>
        <end position="30"/>
    </location>
</feature>
<reference evidence="2 3" key="1">
    <citation type="submission" date="2024-04" db="EMBL/GenBank/DDBJ databases">
        <title>Tritrichomonas musculus Genome.</title>
        <authorList>
            <person name="Alves-Ferreira E."/>
            <person name="Grigg M."/>
            <person name="Lorenzi H."/>
            <person name="Galac M."/>
        </authorList>
    </citation>
    <scope>NUCLEOTIDE SEQUENCE [LARGE SCALE GENOMIC DNA]</scope>
    <source>
        <strain evidence="2 3">EAF2021</strain>
    </source>
</reference>
<dbReference type="Pfam" id="PF11913">
    <property type="entry name" value="DUF3431"/>
    <property type="match status" value="1"/>
</dbReference>
<dbReference type="InterPro" id="IPR021838">
    <property type="entry name" value="DUF3431"/>
</dbReference>
<proteinExistence type="predicted"/>
<sequence length="247" mass="30078">MKIKRRFHNVSHQFFILPLILLILSIYLNYPYCPINIKLRCLDGRIAVVYMTCFEKKPFNITKFELPTYRLTCKSKNDDYCFEAVPYLRFFYDHYYDINRKFFFIHAHEYSFHYNKSIFAVIKDRIKSKEFQNSLYGPLYVNIWGTKVWWKKGIFRLIFEEIYHNTTMMEYYNIDSTSFPCCSTFFVDSSLFRSRPRDEYLIYIKRLQNYSRSFDRRGVLCGRIAEYTWHLMLGKNKYQFISKSGAV</sequence>
<dbReference type="EMBL" id="JAPFFF010000002">
    <property type="protein sequence ID" value="KAK8896136.1"/>
    <property type="molecule type" value="Genomic_DNA"/>
</dbReference>
<name>A0ABR2KZB5_9EUKA</name>
<protein>
    <submittedName>
        <fullName evidence="2">Uncharacterized protein</fullName>
    </submittedName>
</protein>
<keyword evidence="1" id="KW-0812">Transmembrane</keyword>
<comment type="caution">
    <text evidence="2">The sequence shown here is derived from an EMBL/GenBank/DDBJ whole genome shotgun (WGS) entry which is preliminary data.</text>
</comment>
<keyword evidence="3" id="KW-1185">Reference proteome</keyword>
<keyword evidence="1" id="KW-1133">Transmembrane helix</keyword>
<evidence type="ECO:0000256" key="1">
    <source>
        <dbReference type="SAM" id="Phobius"/>
    </source>
</evidence>
<dbReference type="Proteomes" id="UP001470230">
    <property type="component" value="Unassembled WGS sequence"/>
</dbReference>
<evidence type="ECO:0000313" key="2">
    <source>
        <dbReference type="EMBL" id="KAK8896136.1"/>
    </source>
</evidence>
<evidence type="ECO:0000313" key="3">
    <source>
        <dbReference type="Proteomes" id="UP001470230"/>
    </source>
</evidence>
<accession>A0ABR2KZB5</accession>
<keyword evidence="1" id="KW-0472">Membrane</keyword>